<dbReference type="Pfam" id="PF01839">
    <property type="entry name" value="FG-GAP"/>
    <property type="match status" value="3"/>
</dbReference>
<keyword evidence="4" id="KW-0325">Glycoprotein</keyword>
<dbReference type="PANTHER" id="PTHR23221:SF7">
    <property type="entry name" value="PHOSPHATIDYLINOSITOL-GLYCAN-SPECIFIC PHOSPHOLIPASE D"/>
    <property type="match status" value="1"/>
</dbReference>
<reference evidence="7 8" key="1">
    <citation type="submission" date="2017-08" db="EMBL/GenBank/DDBJ databases">
        <title>Infants hospitalized years apart are colonized by the same room-sourced microbial strains.</title>
        <authorList>
            <person name="Brooks B."/>
            <person name="Olm M.R."/>
            <person name="Firek B.A."/>
            <person name="Baker R."/>
            <person name="Thomas B.C."/>
            <person name="Morowitz M.J."/>
            <person name="Banfield J.F."/>
        </authorList>
    </citation>
    <scope>NUCLEOTIDE SEQUENCE [LARGE SCALE GENOMIC DNA]</scope>
    <source>
        <strain evidence="7">S2_005_002_R2_29</strain>
    </source>
</reference>
<dbReference type="InterPro" id="IPR013517">
    <property type="entry name" value="FG-GAP"/>
</dbReference>
<accession>A0A2W5N5A4</accession>
<dbReference type="GO" id="GO:0008305">
    <property type="term" value="C:integrin complex"/>
    <property type="evidence" value="ECO:0007669"/>
    <property type="project" value="InterPro"/>
</dbReference>
<dbReference type="EMBL" id="QFQB01000003">
    <property type="protein sequence ID" value="PZQ48681.1"/>
    <property type="molecule type" value="Genomic_DNA"/>
</dbReference>
<evidence type="ECO:0000256" key="4">
    <source>
        <dbReference type="ARBA" id="ARBA00023180"/>
    </source>
</evidence>
<keyword evidence="2" id="KW-0677">Repeat</keyword>
<comment type="caution">
    <text evidence="7">The sequence shown here is derived from an EMBL/GenBank/DDBJ whole genome shotgun (WGS) entry which is preliminary data.</text>
</comment>
<dbReference type="InterPro" id="IPR028994">
    <property type="entry name" value="Integrin_alpha_N"/>
</dbReference>
<proteinExistence type="predicted"/>
<sequence>MATVDTQSGNNPVQSDDKALQFQADGQDKIDLPSTALIADAQIVRDGNDLLLEAPNGQTAVIEGYFSADPAPTLISPDGSALTPNLVQAFARSPSEFAARETATDESPVGAVEEVKGTATVTHADGTTETLSNGSPIYQGDIIQTDVNGAVNIVFIDETSMAVSENARLAIDEYTYDPSTESGTTNFSVLRGVFVFTSGLIGRDDPDDVKIDTPVGSIGIRGTIIAGEINPGGVSNISVLEGAIVVKNGLGETTLSEQFETVRLGGFDHPMKDIGVLSASEIGSRFSSISSVNASLFTMIDDAAKEQAAQPGQESPVQNAPDSPTTEQNNEPQSSNQPDALQSFDGAPASLSGANTGLPPSSTVSGQPDSGFTGSQPSVTTSSAGTTTSAVAPAPVNHNETSGTQTSQATQQPPPSVIEQSAGNSANGTTTPTTPSAIPLTVGLSYLTDIMQAGTVLGHINNTAGSSSITYNFASGTNTQGYYAFLTNGTGVDIVLTTAGAQALRDSLTTVQLGNFSVVATDTVTGVTGTQAVTVNIHDASAGDLINLDFTSIGSVSVISDTINNNFGYSISAVGDINGDGFDDFIVGNDSSATGNNHSYLVYGSASGVPTSLVTGPYVTTTSGYFSGNYYGESIVAGIGDFDGDGIQDFVVGHWGASVNGFQSGNAAIVSGATAATGDNVQFVNGTNADKQIGYSVTGAGDFNNDGYADVVIGAPGADGQIYLVFGGNDPWSDDLDNTNYLNNPNANEISNAAGVGFGASVAGIGDFNGDGYSDYAVGAPGGDFVKVFWGSSVTTSTSSSTITGVTGTNFGQEIGYLGDINGDGKSDMMIADEEGKAFILYGGSTPSIGETLQINNYEITGGGGIGDFNGDGFDDFAISLSNGTTTNAYVVFGKDGGLNIGSDLSTYLKDPANALELTYSSAGENDDLEFSRVGDINGDGYDDFAIGVPDANQASTGNGGIILVYGREHNETNTVMGTSGNDTLNDDGASAFGQSLRGGAGNDVIGVHNTDFLGVDGGSNTLTGHDTLLALGDLDFTNVGYEKISGIEQLEFSGSGQTMTLTMENIFNLLKTSDNGSLTIENGSGAGNILNFDVATPTGTATNDKITNGLNEVGTGAAEVASDKAGYNEFTIGGYKLYIDQDVTVNVQ</sequence>
<dbReference type="Pfam" id="PF04773">
    <property type="entry name" value="FecR"/>
    <property type="match status" value="1"/>
</dbReference>
<protein>
    <recommendedName>
        <fullName evidence="6">FecR protein domain-containing protein</fullName>
    </recommendedName>
</protein>
<evidence type="ECO:0000313" key="8">
    <source>
        <dbReference type="Proteomes" id="UP000249417"/>
    </source>
</evidence>
<dbReference type="GO" id="GO:0007155">
    <property type="term" value="P:cell adhesion"/>
    <property type="evidence" value="ECO:0007669"/>
    <property type="project" value="InterPro"/>
</dbReference>
<dbReference type="InterPro" id="IPR000413">
    <property type="entry name" value="Integrin_alpha"/>
</dbReference>
<keyword evidence="3" id="KW-0378">Hydrolase</keyword>
<feature type="region of interest" description="Disordered" evidence="5">
    <location>
        <begin position="305"/>
        <end position="438"/>
    </location>
</feature>
<evidence type="ECO:0000256" key="2">
    <source>
        <dbReference type="ARBA" id="ARBA00022737"/>
    </source>
</evidence>
<feature type="compositionally biased region" description="Polar residues" evidence="5">
    <location>
        <begin position="310"/>
        <end position="340"/>
    </location>
</feature>
<name>A0A2W5N5A4_9BACT</name>
<dbReference type="GO" id="GO:0016787">
    <property type="term" value="F:hydrolase activity"/>
    <property type="evidence" value="ECO:0007669"/>
    <property type="project" value="UniProtKB-KW"/>
</dbReference>
<keyword evidence="1" id="KW-0732">Signal</keyword>
<evidence type="ECO:0000256" key="1">
    <source>
        <dbReference type="ARBA" id="ARBA00022729"/>
    </source>
</evidence>
<feature type="compositionally biased region" description="Polar residues" evidence="5">
    <location>
        <begin position="418"/>
        <end position="436"/>
    </location>
</feature>
<evidence type="ECO:0000313" key="7">
    <source>
        <dbReference type="EMBL" id="PZQ48681.1"/>
    </source>
</evidence>
<feature type="compositionally biased region" description="Low complexity" evidence="5">
    <location>
        <begin position="377"/>
        <end position="411"/>
    </location>
</feature>
<dbReference type="InterPro" id="IPR006860">
    <property type="entry name" value="FecR"/>
</dbReference>
<dbReference type="SUPFAM" id="SSF69318">
    <property type="entry name" value="Integrin alpha N-terminal domain"/>
    <property type="match status" value="2"/>
</dbReference>
<feature type="compositionally biased region" description="Polar residues" evidence="5">
    <location>
        <begin position="352"/>
        <end position="376"/>
    </location>
</feature>
<evidence type="ECO:0000256" key="3">
    <source>
        <dbReference type="ARBA" id="ARBA00022801"/>
    </source>
</evidence>
<dbReference type="Proteomes" id="UP000249417">
    <property type="component" value="Unassembled WGS sequence"/>
</dbReference>
<evidence type="ECO:0000259" key="6">
    <source>
        <dbReference type="Pfam" id="PF04773"/>
    </source>
</evidence>
<organism evidence="7 8">
    <name type="scientific">Micavibrio aeruginosavorus</name>
    <dbReference type="NCBI Taxonomy" id="349221"/>
    <lineage>
        <taxon>Bacteria</taxon>
        <taxon>Pseudomonadati</taxon>
        <taxon>Bdellovibrionota</taxon>
        <taxon>Bdellovibrionia</taxon>
        <taxon>Bdellovibrionales</taxon>
        <taxon>Pseudobdellovibrionaceae</taxon>
        <taxon>Micavibrio</taxon>
    </lineage>
</organism>
<dbReference type="PANTHER" id="PTHR23221">
    <property type="entry name" value="GLYCOSYLPHOSPHATIDYLINOSITOL PHOSPHOLIPASE D"/>
    <property type="match status" value="1"/>
</dbReference>
<gene>
    <name evidence="7" type="ORF">DI551_00945</name>
</gene>
<feature type="domain" description="FecR protein" evidence="6">
    <location>
        <begin position="142"/>
        <end position="244"/>
    </location>
</feature>
<dbReference type="Gene3D" id="2.130.10.130">
    <property type="entry name" value="Integrin alpha, N-terminal"/>
    <property type="match status" value="4"/>
</dbReference>
<dbReference type="Pfam" id="PF13517">
    <property type="entry name" value="FG-GAP_3"/>
    <property type="match status" value="1"/>
</dbReference>
<evidence type="ECO:0000256" key="5">
    <source>
        <dbReference type="SAM" id="MobiDB-lite"/>
    </source>
</evidence>
<dbReference type="AlphaFoldDB" id="A0A2W5N5A4"/>
<dbReference type="PROSITE" id="PS51470">
    <property type="entry name" value="FG_GAP"/>
    <property type="match status" value="2"/>
</dbReference>
<dbReference type="InterPro" id="IPR013519">
    <property type="entry name" value="Int_alpha_beta-p"/>
</dbReference>
<dbReference type="PRINTS" id="PR01185">
    <property type="entry name" value="INTEGRINA"/>
</dbReference>
<dbReference type="SMART" id="SM00191">
    <property type="entry name" value="Int_alpha"/>
    <property type="match status" value="6"/>
</dbReference>